<dbReference type="InterPro" id="IPR010978">
    <property type="entry name" value="tRNA-bd_arm"/>
</dbReference>
<feature type="domain" description="Aminoacyl-transfer RNA synthetases class-II family profile" evidence="10">
    <location>
        <begin position="132"/>
        <end position="411"/>
    </location>
</feature>
<dbReference type="PANTHER" id="PTHR11778">
    <property type="entry name" value="SERYL-TRNA SYNTHETASE"/>
    <property type="match status" value="1"/>
</dbReference>
<dbReference type="GO" id="GO:0005737">
    <property type="term" value="C:cytoplasm"/>
    <property type="evidence" value="ECO:0007669"/>
    <property type="project" value="UniProtKB-UniRule"/>
</dbReference>
<evidence type="ECO:0000256" key="2">
    <source>
        <dbReference type="ARBA" id="ARBA00022598"/>
    </source>
</evidence>
<evidence type="ECO:0000256" key="3">
    <source>
        <dbReference type="ARBA" id="ARBA00022741"/>
    </source>
</evidence>
<feature type="binding site" evidence="9">
    <location>
        <begin position="351"/>
        <end position="354"/>
    </location>
    <ligand>
        <name>ATP</name>
        <dbReference type="ChEBI" id="CHEBI:30616"/>
    </ligand>
</feature>
<comment type="caution">
    <text evidence="11">The sequence shown here is derived from an EMBL/GenBank/DDBJ whole genome shotgun (WGS) entry which is preliminary data.</text>
</comment>
<proteinExistence type="predicted"/>
<evidence type="ECO:0000256" key="8">
    <source>
        <dbReference type="PIRSR" id="PIRSR001529-1"/>
    </source>
</evidence>
<feature type="binding site" evidence="8">
    <location>
        <position position="233"/>
    </location>
    <ligand>
        <name>L-serine</name>
        <dbReference type="ChEBI" id="CHEBI:33384"/>
    </ligand>
</feature>
<evidence type="ECO:0000259" key="10">
    <source>
        <dbReference type="PROSITE" id="PS50862"/>
    </source>
</evidence>
<keyword evidence="4 9" id="KW-0067">ATP-binding</keyword>
<dbReference type="GO" id="GO:0004828">
    <property type="term" value="F:serine-tRNA ligase activity"/>
    <property type="evidence" value="ECO:0007669"/>
    <property type="project" value="UniProtKB-UniRule"/>
</dbReference>
<dbReference type="SUPFAM" id="SSF55681">
    <property type="entry name" value="Class II aaRS and biotin synthetases"/>
    <property type="match status" value="1"/>
</dbReference>
<feature type="site" description="Important for serine binding" evidence="8">
    <location>
        <position position="386"/>
    </location>
</feature>
<evidence type="ECO:0000313" key="12">
    <source>
        <dbReference type="Proteomes" id="UP000228920"/>
    </source>
</evidence>
<dbReference type="Pfam" id="PF02403">
    <property type="entry name" value="Seryl_tRNA_N"/>
    <property type="match status" value="1"/>
</dbReference>
<feature type="binding site" evidence="9">
    <location>
        <begin position="280"/>
        <end position="283"/>
    </location>
    <ligand>
        <name>ATP</name>
        <dbReference type="ChEBI" id="CHEBI:30616"/>
    </ligand>
</feature>
<dbReference type="InterPro" id="IPR002314">
    <property type="entry name" value="aa-tRNA-synt_IIb"/>
</dbReference>
<dbReference type="Gene3D" id="3.30.930.10">
    <property type="entry name" value="Bira Bifunctional Protein, Domain 2"/>
    <property type="match status" value="1"/>
</dbReference>
<dbReference type="EC" id="6.1.1.11" evidence="1 7"/>
<organism evidence="11 12">
    <name type="scientific">candidate division WWE3 bacterium CG_4_10_14_0_2_um_filter_41_14</name>
    <dbReference type="NCBI Taxonomy" id="1975072"/>
    <lineage>
        <taxon>Bacteria</taxon>
        <taxon>Katanobacteria</taxon>
    </lineage>
</organism>
<name>A0A2M7TK32_UNCKA</name>
<evidence type="ECO:0000313" key="11">
    <source>
        <dbReference type="EMBL" id="PIZ47069.1"/>
    </source>
</evidence>
<dbReference type="PRINTS" id="PR00981">
    <property type="entry name" value="TRNASYNTHSER"/>
</dbReference>
<feature type="binding site" evidence="8">
    <location>
        <position position="264"/>
    </location>
    <ligand>
        <name>L-serine</name>
        <dbReference type="ChEBI" id="CHEBI:33384"/>
    </ligand>
</feature>
<keyword evidence="6" id="KW-0030">Aminoacyl-tRNA synthetase</keyword>
<evidence type="ECO:0000256" key="5">
    <source>
        <dbReference type="ARBA" id="ARBA00022917"/>
    </source>
</evidence>
<feature type="binding site" evidence="8">
    <location>
        <position position="287"/>
    </location>
    <ligand>
        <name>L-serine</name>
        <dbReference type="ChEBI" id="CHEBI:33384"/>
    </ligand>
</feature>
<dbReference type="Pfam" id="PF00587">
    <property type="entry name" value="tRNA-synt_2b"/>
    <property type="match status" value="1"/>
</dbReference>
<keyword evidence="2 11" id="KW-0436">Ligase</keyword>
<dbReference type="PROSITE" id="PS50862">
    <property type="entry name" value="AA_TRNA_LIGASE_II"/>
    <property type="match status" value="1"/>
</dbReference>
<dbReference type="InterPro" id="IPR006195">
    <property type="entry name" value="aa-tRNA-synth_II"/>
</dbReference>
<protein>
    <recommendedName>
        <fullName evidence="1 7">Serine--tRNA ligase</fullName>
        <ecNumber evidence="1 7">6.1.1.11</ecNumber>
    </recommendedName>
</protein>
<accession>A0A2M7TK32</accession>
<evidence type="ECO:0000256" key="7">
    <source>
        <dbReference type="NCBIfam" id="TIGR00414"/>
    </source>
</evidence>
<dbReference type="GO" id="GO:0006434">
    <property type="term" value="P:seryl-tRNA aminoacylation"/>
    <property type="evidence" value="ECO:0007669"/>
    <property type="project" value="UniProtKB-UniRule"/>
</dbReference>
<dbReference type="InterPro" id="IPR045864">
    <property type="entry name" value="aa-tRNA-synth_II/BPL/LPL"/>
</dbReference>
<gene>
    <name evidence="11" type="ORF">COY32_02315</name>
</gene>
<dbReference type="InterPro" id="IPR015866">
    <property type="entry name" value="Ser-tRNA-synth_1_N"/>
</dbReference>
<evidence type="ECO:0000256" key="6">
    <source>
        <dbReference type="ARBA" id="ARBA00023146"/>
    </source>
</evidence>
<feature type="binding site" evidence="9">
    <location>
        <begin position="264"/>
        <end position="266"/>
    </location>
    <ligand>
        <name>ATP</name>
        <dbReference type="ChEBI" id="CHEBI:30616"/>
    </ligand>
</feature>
<sequence length="428" mass="48814">MLDISYIRNNSLALKQNITNRNLSGDMYDVDAFLAVDKKRSELIAHIDSLRAKRNEKSCITSRPSESDVLEGKRLKEEIKNAEATLSEIQSTWQQHMDWFPNVVSEHMPVGKDESGNQEIKIWGEKKKFNFDAQSHIDIGERLDIIDVSKSGDISGSRFYFLKKDAALLHWGLMSFVIKKLTQKGFELMIPPVIVKSRPLYGTGYFPAEQSQIYELTQGEALEDEQRRYLVGTSEQAIVSYHMDEILAIEKFPIKYAGVSTCFRSEAGSWGKDVKGIKRVHQFDKVEMIYITTPQTSQAFMAEALAIEEEILQELGLTYHVLEMCTGDVGLPTFRKWDVEVWLPSQQTWMETHSNSDLASYHTRRLNIRYKNEQGETVYPHTVSATAITNTRPIAAILDTYQQEDGSVLVPEVLREWVGKDVISSSNQ</sequence>
<dbReference type="Proteomes" id="UP000228920">
    <property type="component" value="Unassembled WGS sequence"/>
</dbReference>
<dbReference type="SUPFAM" id="SSF46589">
    <property type="entry name" value="tRNA-binding arm"/>
    <property type="match status" value="1"/>
</dbReference>
<evidence type="ECO:0000256" key="9">
    <source>
        <dbReference type="PIRSR" id="PIRSR001529-2"/>
    </source>
</evidence>
<dbReference type="AlphaFoldDB" id="A0A2M7TK32"/>
<dbReference type="Gene3D" id="1.10.287.40">
    <property type="entry name" value="Serine-tRNA synthetase, tRNA binding domain"/>
    <property type="match status" value="1"/>
</dbReference>
<evidence type="ECO:0000256" key="1">
    <source>
        <dbReference type="ARBA" id="ARBA00012840"/>
    </source>
</evidence>
<dbReference type="InterPro" id="IPR002317">
    <property type="entry name" value="Ser-tRNA-ligase_type_1"/>
</dbReference>
<keyword evidence="5" id="KW-0648">Protein biosynthesis</keyword>
<dbReference type="NCBIfam" id="TIGR00414">
    <property type="entry name" value="serS"/>
    <property type="match status" value="1"/>
</dbReference>
<reference evidence="12" key="1">
    <citation type="submission" date="2017-09" db="EMBL/GenBank/DDBJ databases">
        <title>Depth-based differentiation of microbial function through sediment-hosted aquifers and enrichment of novel symbionts in the deep terrestrial subsurface.</title>
        <authorList>
            <person name="Probst A.J."/>
            <person name="Ladd B."/>
            <person name="Jarett J.K."/>
            <person name="Geller-Mcgrath D.E."/>
            <person name="Sieber C.M.K."/>
            <person name="Emerson J.B."/>
            <person name="Anantharaman K."/>
            <person name="Thomas B.C."/>
            <person name="Malmstrom R."/>
            <person name="Stieglmeier M."/>
            <person name="Klingl A."/>
            <person name="Woyke T."/>
            <person name="Ryan C.M."/>
            <person name="Banfield J.F."/>
        </authorList>
    </citation>
    <scope>NUCLEOTIDE SEQUENCE [LARGE SCALE GENOMIC DNA]</scope>
</reference>
<dbReference type="InterPro" id="IPR042103">
    <property type="entry name" value="SerRS_1_N_sf"/>
</dbReference>
<dbReference type="PIRSF" id="PIRSF001529">
    <property type="entry name" value="Ser-tRNA-synth_IIa"/>
    <property type="match status" value="1"/>
</dbReference>
<dbReference type="GO" id="GO:0005524">
    <property type="term" value="F:ATP binding"/>
    <property type="evidence" value="ECO:0007669"/>
    <property type="project" value="UniProtKB-KW"/>
</dbReference>
<keyword evidence="3" id="KW-0547">Nucleotide-binding</keyword>
<dbReference type="EMBL" id="PFNL01000066">
    <property type="protein sequence ID" value="PIZ47069.1"/>
    <property type="molecule type" value="Genomic_DNA"/>
</dbReference>
<evidence type="ECO:0000256" key="4">
    <source>
        <dbReference type="ARBA" id="ARBA00022840"/>
    </source>
</evidence>